<accession>A0A6J4K467</accession>
<feature type="compositionally biased region" description="Acidic residues" evidence="1">
    <location>
        <begin position="29"/>
        <end position="38"/>
    </location>
</feature>
<dbReference type="EMBL" id="CADCTR010001418">
    <property type="protein sequence ID" value="CAA9295221.1"/>
    <property type="molecule type" value="Genomic_DNA"/>
</dbReference>
<sequence length="61" mass="6558">MDGKMRHDKAGKYAAADETEAYVDKAADDELSDAEVSEADGGLMSWKKPDEDAGPDGIRAR</sequence>
<dbReference type="AlphaFoldDB" id="A0A6J4K467"/>
<protein>
    <submittedName>
        <fullName evidence="2">Uncharacterized protein</fullName>
    </submittedName>
</protein>
<feature type="compositionally biased region" description="Basic and acidic residues" evidence="1">
    <location>
        <begin position="1"/>
        <end position="11"/>
    </location>
</feature>
<organism evidence="2">
    <name type="scientific">uncultured Chloroflexia bacterium</name>
    <dbReference type="NCBI Taxonomy" id="1672391"/>
    <lineage>
        <taxon>Bacteria</taxon>
        <taxon>Bacillati</taxon>
        <taxon>Chloroflexota</taxon>
        <taxon>Chloroflexia</taxon>
        <taxon>environmental samples</taxon>
    </lineage>
</organism>
<name>A0A6J4K467_9CHLR</name>
<evidence type="ECO:0000256" key="1">
    <source>
        <dbReference type="SAM" id="MobiDB-lite"/>
    </source>
</evidence>
<evidence type="ECO:0000313" key="2">
    <source>
        <dbReference type="EMBL" id="CAA9295221.1"/>
    </source>
</evidence>
<reference evidence="2" key="1">
    <citation type="submission" date="2020-02" db="EMBL/GenBank/DDBJ databases">
        <authorList>
            <person name="Meier V. D."/>
        </authorList>
    </citation>
    <scope>NUCLEOTIDE SEQUENCE</scope>
    <source>
        <strain evidence="2">AVDCRST_MAG93</strain>
    </source>
</reference>
<gene>
    <name evidence="2" type="ORF">AVDCRST_MAG93-4205</name>
</gene>
<feature type="region of interest" description="Disordered" evidence="1">
    <location>
        <begin position="1"/>
        <end position="61"/>
    </location>
</feature>
<proteinExistence type="predicted"/>